<protein>
    <submittedName>
        <fullName evidence="2">Uncharacterized protein</fullName>
    </submittedName>
</protein>
<proteinExistence type="predicted"/>
<evidence type="ECO:0000256" key="1">
    <source>
        <dbReference type="SAM" id="MobiDB-lite"/>
    </source>
</evidence>
<dbReference type="AlphaFoldDB" id="A0A6G1JPM2"/>
<keyword evidence="3" id="KW-1185">Reference proteome</keyword>
<feature type="region of interest" description="Disordered" evidence="1">
    <location>
        <begin position="1"/>
        <end position="24"/>
    </location>
</feature>
<organism evidence="2 3">
    <name type="scientific">Pleomassaria siparia CBS 279.74</name>
    <dbReference type="NCBI Taxonomy" id="1314801"/>
    <lineage>
        <taxon>Eukaryota</taxon>
        <taxon>Fungi</taxon>
        <taxon>Dikarya</taxon>
        <taxon>Ascomycota</taxon>
        <taxon>Pezizomycotina</taxon>
        <taxon>Dothideomycetes</taxon>
        <taxon>Pleosporomycetidae</taxon>
        <taxon>Pleosporales</taxon>
        <taxon>Pleomassariaceae</taxon>
        <taxon>Pleomassaria</taxon>
    </lineage>
</organism>
<name>A0A6G1JPM2_9PLEO</name>
<sequence length="119" mass="13741">MPFGECDQAQGNTTVLASPNNQDKDKAGLTAFKTEAFAYKYFNAQKTQVDGIADKIRHRWKMDKLYEEFNRLEKEIKKQNQGTRGRGVRYLDVAKEHLFSLTYKRYLGRAATKGTNQEL</sequence>
<reference evidence="2" key="1">
    <citation type="journal article" date="2020" name="Stud. Mycol.">
        <title>101 Dothideomycetes genomes: a test case for predicting lifestyles and emergence of pathogens.</title>
        <authorList>
            <person name="Haridas S."/>
            <person name="Albert R."/>
            <person name="Binder M."/>
            <person name="Bloem J."/>
            <person name="Labutti K."/>
            <person name="Salamov A."/>
            <person name="Andreopoulos B."/>
            <person name="Baker S."/>
            <person name="Barry K."/>
            <person name="Bills G."/>
            <person name="Bluhm B."/>
            <person name="Cannon C."/>
            <person name="Castanera R."/>
            <person name="Culley D."/>
            <person name="Daum C."/>
            <person name="Ezra D."/>
            <person name="Gonzalez J."/>
            <person name="Henrissat B."/>
            <person name="Kuo A."/>
            <person name="Liang C."/>
            <person name="Lipzen A."/>
            <person name="Lutzoni F."/>
            <person name="Magnuson J."/>
            <person name="Mondo S."/>
            <person name="Nolan M."/>
            <person name="Ohm R."/>
            <person name="Pangilinan J."/>
            <person name="Park H.-J."/>
            <person name="Ramirez L."/>
            <person name="Alfaro M."/>
            <person name="Sun H."/>
            <person name="Tritt A."/>
            <person name="Yoshinaga Y."/>
            <person name="Zwiers L.-H."/>
            <person name="Turgeon B."/>
            <person name="Goodwin S."/>
            <person name="Spatafora J."/>
            <person name="Crous P."/>
            <person name="Grigoriev I."/>
        </authorList>
    </citation>
    <scope>NUCLEOTIDE SEQUENCE</scope>
    <source>
        <strain evidence="2">CBS 279.74</strain>
    </source>
</reference>
<accession>A0A6G1JPM2</accession>
<dbReference type="EMBL" id="MU005809">
    <property type="protein sequence ID" value="KAF2702569.1"/>
    <property type="molecule type" value="Genomic_DNA"/>
</dbReference>
<dbReference type="Proteomes" id="UP000799428">
    <property type="component" value="Unassembled WGS sequence"/>
</dbReference>
<evidence type="ECO:0000313" key="2">
    <source>
        <dbReference type="EMBL" id="KAF2702569.1"/>
    </source>
</evidence>
<evidence type="ECO:0000313" key="3">
    <source>
        <dbReference type="Proteomes" id="UP000799428"/>
    </source>
</evidence>
<gene>
    <name evidence="2" type="ORF">K504DRAFT_508914</name>
</gene>
<feature type="compositionally biased region" description="Polar residues" evidence="1">
    <location>
        <begin position="9"/>
        <end position="21"/>
    </location>
</feature>